<proteinExistence type="predicted"/>
<gene>
    <name evidence="2" type="ORF">DNK57_07580</name>
</gene>
<accession>A0A842YMN8</accession>
<comment type="caution">
    <text evidence="2">The sequence shown here is derived from an EMBL/GenBank/DDBJ whole genome shotgun (WGS) entry which is preliminary data.</text>
</comment>
<dbReference type="CDD" id="cd00090">
    <property type="entry name" value="HTH_ARSR"/>
    <property type="match status" value="1"/>
</dbReference>
<evidence type="ECO:0000313" key="2">
    <source>
        <dbReference type="EMBL" id="MBE2900646.1"/>
    </source>
</evidence>
<dbReference type="InterPro" id="IPR011991">
    <property type="entry name" value="ArsR-like_HTH"/>
</dbReference>
<evidence type="ECO:0000313" key="3">
    <source>
        <dbReference type="Proteomes" id="UP000646659"/>
    </source>
</evidence>
<dbReference type="RefSeq" id="WP_192962371.1">
    <property type="nucleotide sequence ID" value="NZ_QKOF01000007.1"/>
</dbReference>
<dbReference type="OrthoDB" id="11410at2157"/>
<sequence>MKFKHDELSSSYEYDLQDLAEIKFLTGSRVRSRIIFSLMDGEKSISDIRGSMMAPDSTITHSLMELESKRVVERSQDACRLTSKGKLMGAILSRFIASMDAVRLHRDFWNEHSIVGIPMEFLMRINVFRDAYTVEATLSNLEEPYATYLEMLDNSTHLRSMLSICLPRHTDAIGSFLESGGAAELILTHESYPVFIRESAGMNIKEAMDSGLLRIGILEEKQEISYMVSDTFFSMSLMREDGHDPAGTRVIIGHADELLRWGNDLFDYHWGLSAALDSEMLGVNLDEVVPAEE</sequence>
<dbReference type="PIRSF" id="PIRSF006692">
    <property type="entry name" value="TF_HTH_AF0396_prd"/>
    <property type="match status" value="1"/>
</dbReference>
<evidence type="ECO:0000259" key="1">
    <source>
        <dbReference type="Pfam" id="PF08350"/>
    </source>
</evidence>
<dbReference type="InterPro" id="IPR013561">
    <property type="entry name" value="FilR1_middle_dom"/>
</dbReference>
<protein>
    <submittedName>
        <fullName evidence="2">Transcriptional regulator</fullName>
    </submittedName>
</protein>
<dbReference type="Pfam" id="PF08350">
    <property type="entry name" value="FilR1_middle"/>
    <property type="match status" value="1"/>
</dbReference>
<dbReference type="InterPro" id="IPR036390">
    <property type="entry name" value="WH_DNA-bd_sf"/>
</dbReference>
<dbReference type="Gene3D" id="1.10.10.10">
    <property type="entry name" value="Winged helix-like DNA-binding domain superfamily/Winged helix DNA-binding domain"/>
    <property type="match status" value="1"/>
</dbReference>
<feature type="domain" description="Methanogenesis regulatory protein FilR1 middle" evidence="1">
    <location>
        <begin position="142"/>
        <end position="270"/>
    </location>
</feature>
<dbReference type="AlphaFoldDB" id="A0A842YMN8"/>
<dbReference type="InterPro" id="IPR016490">
    <property type="entry name" value="Tscrpt_reg_HTH_AF0396-typ3"/>
</dbReference>
<dbReference type="InterPro" id="IPR036388">
    <property type="entry name" value="WH-like_DNA-bd_sf"/>
</dbReference>
<name>A0A842YMN8_METTF</name>
<organism evidence="2 3">
    <name type="scientific">Methanothermobacter thermautotrophicus</name>
    <name type="common">Methanobacterium thermoformicicum</name>
    <dbReference type="NCBI Taxonomy" id="145262"/>
    <lineage>
        <taxon>Archaea</taxon>
        <taxon>Methanobacteriati</taxon>
        <taxon>Methanobacteriota</taxon>
        <taxon>Methanomada group</taxon>
        <taxon>Methanobacteria</taxon>
        <taxon>Methanobacteriales</taxon>
        <taxon>Methanobacteriaceae</taxon>
        <taxon>Methanothermobacter</taxon>
    </lineage>
</organism>
<dbReference type="Proteomes" id="UP000646659">
    <property type="component" value="Unassembled WGS sequence"/>
</dbReference>
<dbReference type="SUPFAM" id="SSF46785">
    <property type="entry name" value="Winged helix' DNA-binding domain"/>
    <property type="match status" value="1"/>
</dbReference>
<dbReference type="EMBL" id="QKOF01000007">
    <property type="protein sequence ID" value="MBE2900646.1"/>
    <property type="molecule type" value="Genomic_DNA"/>
</dbReference>
<reference evidence="2" key="1">
    <citation type="submission" date="2018-06" db="EMBL/GenBank/DDBJ databases">
        <title>Draft genome sequence of Methanothermobacter thermautotrophicus Strain WHS, a thermophilic, hydrogenotrophic methanogen isolated from Washburn Hot Springs in Yellowstone National Park, USA.</title>
        <authorList>
            <person name="Mckay L.J."/>
            <person name="Klingelsmith K."/>
            <person name="Inskeep W.P."/>
            <person name="Fields M.W."/>
        </authorList>
    </citation>
    <scope>NUCLEOTIDE SEQUENCE</scope>
    <source>
        <strain evidence="2">WHS</strain>
    </source>
</reference>